<comment type="similarity">
    <text evidence="2">Belongs to the major facilitator superfamily.</text>
</comment>
<evidence type="ECO:0000256" key="4">
    <source>
        <dbReference type="ARBA" id="ARBA00022989"/>
    </source>
</evidence>
<feature type="region of interest" description="Disordered" evidence="6">
    <location>
        <begin position="18"/>
        <end position="41"/>
    </location>
</feature>
<comment type="caution">
    <text evidence="9">The sequence shown here is derived from an EMBL/GenBank/DDBJ whole genome shotgun (WGS) entry which is preliminary data.</text>
</comment>
<feature type="compositionally biased region" description="Basic and acidic residues" evidence="6">
    <location>
        <begin position="1196"/>
        <end position="1219"/>
    </location>
</feature>
<proteinExistence type="inferred from homology"/>
<feature type="transmembrane region" description="Helical" evidence="7">
    <location>
        <begin position="113"/>
        <end position="130"/>
    </location>
</feature>
<feature type="transmembrane region" description="Helical" evidence="7">
    <location>
        <begin position="343"/>
        <end position="364"/>
    </location>
</feature>
<feature type="domain" description="Major facilitator superfamily (MFS) profile" evidence="8">
    <location>
        <begin position="75"/>
        <end position="499"/>
    </location>
</feature>
<feature type="transmembrane region" description="Helical" evidence="7">
    <location>
        <begin position="385"/>
        <end position="404"/>
    </location>
</feature>
<evidence type="ECO:0000256" key="1">
    <source>
        <dbReference type="ARBA" id="ARBA00004651"/>
    </source>
</evidence>
<feature type="compositionally biased region" description="Low complexity" evidence="6">
    <location>
        <begin position="1135"/>
        <end position="1149"/>
    </location>
</feature>
<keyword evidence="4 7" id="KW-1133">Transmembrane helix</keyword>
<dbReference type="InterPro" id="IPR036259">
    <property type="entry name" value="MFS_trans_sf"/>
</dbReference>
<organism evidence="9 10">
    <name type="scientific">Penicillium patulum</name>
    <name type="common">Penicillium griseofulvum</name>
    <dbReference type="NCBI Taxonomy" id="5078"/>
    <lineage>
        <taxon>Eukaryota</taxon>
        <taxon>Fungi</taxon>
        <taxon>Dikarya</taxon>
        <taxon>Ascomycota</taxon>
        <taxon>Pezizomycotina</taxon>
        <taxon>Eurotiomycetes</taxon>
        <taxon>Eurotiomycetidae</taxon>
        <taxon>Eurotiales</taxon>
        <taxon>Aspergillaceae</taxon>
        <taxon>Penicillium</taxon>
    </lineage>
</organism>
<evidence type="ECO:0000259" key="8">
    <source>
        <dbReference type="PROSITE" id="PS50850"/>
    </source>
</evidence>
<dbReference type="EMBL" id="LHQR01000065">
    <property type="protein sequence ID" value="KXG49035.1"/>
    <property type="molecule type" value="Genomic_DNA"/>
</dbReference>
<dbReference type="AlphaFoldDB" id="A0A135LJ95"/>
<dbReference type="Gene3D" id="1.20.1250.20">
    <property type="entry name" value="MFS general substrate transporter like domains"/>
    <property type="match status" value="1"/>
</dbReference>
<evidence type="ECO:0000256" key="7">
    <source>
        <dbReference type="SAM" id="Phobius"/>
    </source>
</evidence>
<evidence type="ECO:0000256" key="3">
    <source>
        <dbReference type="ARBA" id="ARBA00022692"/>
    </source>
</evidence>
<feature type="transmembrane region" description="Helical" evidence="7">
    <location>
        <begin position="142"/>
        <end position="161"/>
    </location>
</feature>
<feature type="compositionally biased region" description="Polar residues" evidence="6">
    <location>
        <begin position="1120"/>
        <end position="1129"/>
    </location>
</feature>
<feature type="region of interest" description="Disordered" evidence="6">
    <location>
        <begin position="1114"/>
        <end position="1154"/>
    </location>
</feature>
<feature type="transmembrane region" description="Helical" evidence="7">
    <location>
        <begin position="73"/>
        <end position="93"/>
    </location>
</feature>
<feature type="compositionally biased region" description="Basic and acidic residues" evidence="6">
    <location>
        <begin position="18"/>
        <end position="28"/>
    </location>
</feature>
<reference evidence="9 10" key="1">
    <citation type="journal article" date="2016" name="BMC Genomics">
        <title>Genome sequencing and secondary metabolism of the postharvest pathogen Penicillium griseofulvum.</title>
        <authorList>
            <person name="Banani H."/>
            <person name="Marcet-Houben M."/>
            <person name="Ballester A.R."/>
            <person name="Abbruscato P."/>
            <person name="Gonzalez-Candelas L."/>
            <person name="Gabaldon T."/>
            <person name="Spadaro D."/>
        </authorList>
    </citation>
    <scope>NUCLEOTIDE SEQUENCE [LARGE SCALE GENOMIC DNA]</scope>
    <source>
        <strain evidence="9 10">PG3</strain>
    </source>
</reference>
<dbReference type="InterPro" id="IPR020846">
    <property type="entry name" value="MFS_dom"/>
</dbReference>
<dbReference type="PROSITE" id="PS50850">
    <property type="entry name" value="MFS"/>
    <property type="match status" value="1"/>
</dbReference>
<dbReference type="SUPFAM" id="SSF103473">
    <property type="entry name" value="MFS general substrate transporter"/>
    <property type="match status" value="1"/>
</dbReference>
<keyword evidence="5 7" id="KW-0472">Membrane</keyword>
<name>A0A135LJ95_PENPA</name>
<dbReference type="OrthoDB" id="5141738at2759"/>
<evidence type="ECO:0000256" key="6">
    <source>
        <dbReference type="SAM" id="MobiDB-lite"/>
    </source>
</evidence>
<feature type="compositionally biased region" description="Polar residues" evidence="6">
    <location>
        <begin position="29"/>
        <end position="41"/>
    </location>
</feature>
<evidence type="ECO:0000313" key="10">
    <source>
        <dbReference type="Proteomes" id="UP000070168"/>
    </source>
</evidence>
<feature type="region of interest" description="Disordered" evidence="6">
    <location>
        <begin position="1190"/>
        <end position="1236"/>
    </location>
</feature>
<dbReference type="FunFam" id="1.20.1250.20:FF:000082">
    <property type="entry name" value="MFS multidrug transporter, putative"/>
    <property type="match status" value="1"/>
</dbReference>
<feature type="transmembrane region" description="Helical" evidence="7">
    <location>
        <begin position="167"/>
        <end position="193"/>
    </location>
</feature>
<feature type="transmembrane region" description="Helical" evidence="7">
    <location>
        <begin position="234"/>
        <end position="258"/>
    </location>
</feature>
<dbReference type="GO" id="GO:0022857">
    <property type="term" value="F:transmembrane transporter activity"/>
    <property type="evidence" value="ECO:0007669"/>
    <property type="project" value="InterPro"/>
</dbReference>
<dbReference type="PANTHER" id="PTHR23502">
    <property type="entry name" value="MAJOR FACILITATOR SUPERFAMILY"/>
    <property type="match status" value="1"/>
</dbReference>
<sequence length="1236" mass="138393">MASETKSLTAQITAILSSDKDRSADKRSLASTENNQKSNGDYQIVERSQDELLVEFQENSPRNPPNWAFKKKLYNAIVSLFIVLNSGISAALPSNAVPTILQEFHQSGGQQKVLPTAVFLVGYVVGPLLFSPMSEIIGRKPVLVWSFSVFVLATLGCALAPNWASLLVFRTICGLAGAAPQTVVGGIYADLFFDRRTRGRAMAMYMSACSFGPILGPIISGCSIKYGWRWTFRIDVILTGVTWLALLFTSETFGPALLKQQAAKLRKDTGSNRYFSREELNLDSRFTPMEIITRPVTMLFFEPIITSTSIYIAIAWSLVFFYFQAYPIIFGGVYGFTVEQTSLTLIPIGVGAASSGFVALYYDMIYEKAKKLNKAWTSGPEVHRLPLSCIAGPCLTISMFWLAWSAKSTLHWAAPAMSGFIFGFGFQSIFISLLTYVTDAYKIYSASALAASVILRSISGALFPLAAEPLYESFGVAWATSLIGFISLACVPIPFALMRWGPWIRERSPFCQRLILEEKLRASGASTPQAQNLPVVDRILEPQTIAHFLGFVFGKQPLPNGNLPDIERLSQDEASFIEDKNFPPGTDGEPIMASVMSRIGSIQDGNRLCLVGKNIQYLKSRLWEGIIPLNDQVWKEKGLDRPEHFDFACQHLSAVIAVFQYLNEPTVRLHLRDTFNYIYDHWAALDTYLNKRREEQNKKPVSVAALWTMFMSAQFEMMSERAHRWVTVHVNTLRAPLLRALREYQPVVEDLTGEPDAMQWKISDSLHMLTEITANADFTIMIPMNGYKGHFADPPRAGPASLHAANLLTRSKAYHERLKLLSREAISRNASVWRGVIPTSGQMYHSTCSGQIEGQNKLRKEVRGAPIEPVPREPWIAGCALVMENGQKDGKEGKYGFAVYRLTYGQTESEWAEFVRKVEAHVSDWGKGQTGSSAIKENLKLHWLDGKEFGISEGDVDAAKQHFKNEIKDSDRWSNLQDEAFLVVDSASFASYTTDSYSPATSRFIPGDFTGFLLAIDPTFDPKEGIERPDESPGYYGQMRILGSLVWSDLYSLLSAQTFLLEDYWPLASEHPNMVYVGPTIPWQRFIWQNHNETRWILIRAVIDFLKLNPKLPAMPPPSQAQDTSSVTSPPAAISTDTPETPSVPSSTPEQRDPLNAALREYMLTEFQRYLRHQGQPRSAAMVTELIRLQPGEEPDGARLRQLVDDENERQEQRRRDGLGEDDEASTEYNPECPLQ</sequence>
<evidence type="ECO:0000256" key="2">
    <source>
        <dbReference type="ARBA" id="ARBA00008335"/>
    </source>
</evidence>
<feature type="transmembrane region" description="Helical" evidence="7">
    <location>
        <begin position="205"/>
        <end position="228"/>
    </location>
</feature>
<keyword evidence="10" id="KW-1185">Reference proteome</keyword>
<dbReference type="RefSeq" id="XP_040647571.1">
    <property type="nucleotide sequence ID" value="XM_040790618.1"/>
</dbReference>
<dbReference type="Proteomes" id="UP000070168">
    <property type="component" value="Unassembled WGS sequence"/>
</dbReference>
<dbReference type="GO" id="GO:0005886">
    <property type="term" value="C:plasma membrane"/>
    <property type="evidence" value="ECO:0007669"/>
    <property type="project" value="UniProtKB-SubCell"/>
</dbReference>
<feature type="transmembrane region" description="Helical" evidence="7">
    <location>
        <begin position="443"/>
        <end position="463"/>
    </location>
</feature>
<keyword evidence="3 7" id="KW-0812">Transmembrane</keyword>
<dbReference type="InterPro" id="IPR011701">
    <property type="entry name" value="MFS"/>
</dbReference>
<dbReference type="Pfam" id="PF07690">
    <property type="entry name" value="MFS_1"/>
    <property type="match status" value="1"/>
</dbReference>
<feature type="transmembrane region" description="Helical" evidence="7">
    <location>
        <begin position="299"/>
        <end position="323"/>
    </location>
</feature>
<dbReference type="CDD" id="cd17323">
    <property type="entry name" value="MFS_Tpo1_MDR_like"/>
    <property type="match status" value="1"/>
</dbReference>
<dbReference type="OMA" id="DWITEAS"/>
<feature type="transmembrane region" description="Helical" evidence="7">
    <location>
        <begin position="416"/>
        <end position="436"/>
    </location>
</feature>
<dbReference type="GeneID" id="63705918"/>
<evidence type="ECO:0000313" key="9">
    <source>
        <dbReference type="EMBL" id="KXG49035.1"/>
    </source>
</evidence>
<dbReference type="PANTHER" id="PTHR23502:SF74">
    <property type="entry name" value="MAJOR FACILITATOR SUPERFAMILY (MFS) PROFILE DOMAIN-CONTAINING PROTEIN"/>
    <property type="match status" value="1"/>
</dbReference>
<accession>A0A135LJ95</accession>
<protein>
    <submittedName>
        <fullName evidence="9">Major facilitator superfamily domain, general substrate transporter</fullName>
    </submittedName>
</protein>
<evidence type="ECO:0000256" key="5">
    <source>
        <dbReference type="ARBA" id="ARBA00023136"/>
    </source>
</evidence>
<dbReference type="STRING" id="5078.A0A135LJ95"/>
<feature type="transmembrane region" description="Helical" evidence="7">
    <location>
        <begin position="475"/>
        <end position="497"/>
    </location>
</feature>
<comment type="subcellular location">
    <subcellularLocation>
        <location evidence="1">Cell membrane</location>
        <topology evidence="1">Multi-pass membrane protein</topology>
    </subcellularLocation>
</comment>
<gene>
    <name evidence="9" type="ORF">PGRI_029050</name>
</gene>